<dbReference type="AlphaFoldDB" id="K1QUI8"/>
<organism evidence="2">
    <name type="scientific">Magallana gigas</name>
    <name type="common">Pacific oyster</name>
    <name type="synonym">Crassostrea gigas</name>
    <dbReference type="NCBI Taxonomy" id="29159"/>
    <lineage>
        <taxon>Eukaryota</taxon>
        <taxon>Metazoa</taxon>
        <taxon>Spiralia</taxon>
        <taxon>Lophotrochozoa</taxon>
        <taxon>Mollusca</taxon>
        <taxon>Bivalvia</taxon>
        <taxon>Autobranchia</taxon>
        <taxon>Pteriomorphia</taxon>
        <taxon>Ostreida</taxon>
        <taxon>Ostreoidea</taxon>
        <taxon>Ostreidae</taxon>
        <taxon>Magallana</taxon>
    </lineage>
</organism>
<dbReference type="HOGENOM" id="CLU_422275_0_0_1"/>
<evidence type="ECO:0000313" key="2">
    <source>
        <dbReference type="EMBL" id="EKC40507.1"/>
    </source>
</evidence>
<evidence type="ECO:0000256" key="1">
    <source>
        <dbReference type="SAM" id="MobiDB-lite"/>
    </source>
</evidence>
<feature type="region of interest" description="Disordered" evidence="1">
    <location>
        <begin position="239"/>
        <end position="262"/>
    </location>
</feature>
<sequence>MCGPSNFLKREDGQYLPSEPVPSSYQRMGMGFRTTPYSSGRFMEAEPPRKRLHPFTDQTVLQKTGFTRTLDRGVTGGRPTTTVAEWNYAQMSPAFGVGNQATKQVFSVPSNVSEGTQRGAIKETQRHPPSFSMGVNVPKETQKEIILIEEGTEDKVCFIPHEISFPQKAQEDVIFIMEETQNDVIYIPNGNSVMQSTHELSYGPKERSVSVSHGSQKFNYIPRGNNNSLDEIILSPRGTSAPQVTQGRPINIQSPPTDVLSGGLDCKRSQTLETPVQRVPTNDVSAQYQQDALFHHLQPWTMIPQTFPTETEQNLKRIPVQEQFTDTQTDSESLLVNGSRTRDAEMFEHASQFVEVAQDTVNQRPEVENLYNQKITREQIEADLRQIMGELLAETPSTTQQVDEEKQTTEAVGNDTKIQIQDSPDKCRKRKRKMCSRVSSMKRQKVDRETADVTSVLKQDPKAEKKVWSENSQDHDDFVDDALKILRGESSDMFPESIIDQLFKDTFESDIFLTSGDDFAMDPLFFLSPEFDHGVNSLWKD</sequence>
<dbReference type="EMBL" id="JH819154">
    <property type="protein sequence ID" value="EKC40507.1"/>
    <property type="molecule type" value="Genomic_DNA"/>
</dbReference>
<feature type="compositionally biased region" description="Polar residues" evidence="1">
    <location>
        <begin position="239"/>
        <end position="256"/>
    </location>
</feature>
<protein>
    <submittedName>
        <fullName evidence="2">Uncharacterized protein</fullName>
    </submittedName>
</protein>
<reference evidence="2" key="1">
    <citation type="journal article" date="2012" name="Nature">
        <title>The oyster genome reveals stress adaptation and complexity of shell formation.</title>
        <authorList>
            <person name="Zhang G."/>
            <person name="Fang X."/>
            <person name="Guo X."/>
            <person name="Li L."/>
            <person name="Luo R."/>
            <person name="Xu F."/>
            <person name="Yang P."/>
            <person name="Zhang L."/>
            <person name="Wang X."/>
            <person name="Qi H."/>
            <person name="Xiong Z."/>
            <person name="Que H."/>
            <person name="Xie Y."/>
            <person name="Holland P.W."/>
            <person name="Paps J."/>
            <person name="Zhu Y."/>
            <person name="Wu F."/>
            <person name="Chen Y."/>
            <person name="Wang J."/>
            <person name="Peng C."/>
            <person name="Meng J."/>
            <person name="Yang L."/>
            <person name="Liu J."/>
            <person name="Wen B."/>
            <person name="Zhang N."/>
            <person name="Huang Z."/>
            <person name="Zhu Q."/>
            <person name="Feng Y."/>
            <person name="Mount A."/>
            <person name="Hedgecock D."/>
            <person name="Xu Z."/>
            <person name="Liu Y."/>
            <person name="Domazet-Loso T."/>
            <person name="Du Y."/>
            <person name="Sun X."/>
            <person name="Zhang S."/>
            <person name="Liu B."/>
            <person name="Cheng P."/>
            <person name="Jiang X."/>
            <person name="Li J."/>
            <person name="Fan D."/>
            <person name="Wang W."/>
            <person name="Fu W."/>
            <person name="Wang T."/>
            <person name="Wang B."/>
            <person name="Zhang J."/>
            <person name="Peng Z."/>
            <person name="Li Y."/>
            <person name="Li N."/>
            <person name="Wang J."/>
            <person name="Chen M."/>
            <person name="He Y."/>
            <person name="Tan F."/>
            <person name="Song X."/>
            <person name="Zheng Q."/>
            <person name="Huang R."/>
            <person name="Yang H."/>
            <person name="Du X."/>
            <person name="Chen L."/>
            <person name="Yang M."/>
            <person name="Gaffney P.M."/>
            <person name="Wang S."/>
            <person name="Luo L."/>
            <person name="She Z."/>
            <person name="Ming Y."/>
            <person name="Huang W."/>
            <person name="Zhang S."/>
            <person name="Huang B."/>
            <person name="Zhang Y."/>
            <person name="Qu T."/>
            <person name="Ni P."/>
            <person name="Miao G."/>
            <person name="Wang J."/>
            <person name="Wang Q."/>
            <person name="Steinberg C.E."/>
            <person name="Wang H."/>
            <person name="Li N."/>
            <person name="Qian L."/>
            <person name="Zhang G."/>
            <person name="Li Y."/>
            <person name="Yang H."/>
            <person name="Liu X."/>
            <person name="Wang J."/>
            <person name="Yin Y."/>
            <person name="Wang J."/>
        </authorList>
    </citation>
    <scope>NUCLEOTIDE SEQUENCE [LARGE SCALE GENOMIC DNA]</scope>
    <source>
        <strain evidence="2">05x7-T-G4-1.051#20</strain>
    </source>
</reference>
<accession>K1QUI8</accession>
<dbReference type="InParanoid" id="K1QUI8"/>
<gene>
    <name evidence="2" type="ORF">CGI_10022946</name>
</gene>
<feature type="region of interest" description="Disordered" evidence="1">
    <location>
        <begin position="1"/>
        <end position="32"/>
    </location>
</feature>
<proteinExistence type="predicted"/>
<name>K1QUI8_MAGGI</name>